<dbReference type="RefSeq" id="WP_344451465.1">
    <property type="nucleotide sequence ID" value="NZ_BAAATZ010000012.1"/>
</dbReference>
<keyword evidence="2" id="KW-0597">Phosphoprotein</keyword>
<evidence type="ECO:0000313" key="5">
    <source>
        <dbReference type="Proteomes" id="UP001501842"/>
    </source>
</evidence>
<evidence type="ECO:0000256" key="1">
    <source>
        <dbReference type="ARBA" id="ARBA00022450"/>
    </source>
</evidence>
<dbReference type="Proteomes" id="UP001501842">
    <property type="component" value="Unassembled WGS sequence"/>
</dbReference>
<dbReference type="InterPro" id="IPR020806">
    <property type="entry name" value="PKS_PP-bd"/>
</dbReference>
<dbReference type="SUPFAM" id="SSF47336">
    <property type="entry name" value="ACP-like"/>
    <property type="match status" value="1"/>
</dbReference>
<dbReference type="InterPro" id="IPR036736">
    <property type="entry name" value="ACP-like_sf"/>
</dbReference>
<dbReference type="Pfam" id="PF00550">
    <property type="entry name" value="PP-binding"/>
    <property type="match status" value="1"/>
</dbReference>
<dbReference type="InterPro" id="IPR009081">
    <property type="entry name" value="PP-bd_ACP"/>
</dbReference>
<protein>
    <recommendedName>
        <fullName evidence="3">Carrier domain-containing protein</fullName>
    </recommendedName>
</protein>
<accession>A0ABP6GT56</accession>
<dbReference type="Gene3D" id="1.10.1200.10">
    <property type="entry name" value="ACP-like"/>
    <property type="match status" value="1"/>
</dbReference>
<evidence type="ECO:0000313" key="4">
    <source>
        <dbReference type="EMBL" id="GAA2727883.1"/>
    </source>
</evidence>
<dbReference type="EMBL" id="BAAATZ010000012">
    <property type="protein sequence ID" value="GAA2727883.1"/>
    <property type="molecule type" value="Genomic_DNA"/>
</dbReference>
<dbReference type="PROSITE" id="PS50075">
    <property type="entry name" value="CARRIER"/>
    <property type="match status" value="1"/>
</dbReference>
<evidence type="ECO:0000256" key="2">
    <source>
        <dbReference type="ARBA" id="ARBA00022553"/>
    </source>
</evidence>
<evidence type="ECO:0000259" key="3">
    <source>
        <dbReference type="PROSITE" id="PS50075"/>
    </source>
</evidence>
<keyword evidence="1" id="KW-0596">Phosphopantetheine</keyword>
<keyword evidence="5" id="KW-1185">Reference proteome</keyword>
<gene>
    <name evidence="4" type="ORF">GCM10010439_34860</name>
</gene>
<proteinExistence type="predicted"/>
<name>A0ABP6GT56_9ACTN</name>
<organism evidence="4 5">
    <name type="scientific">Actinocorallia aurantiaca</name>
    <dbReference type="NCBI Taxonomy" id="46204"/>
    <lineage>
        <taxon>Bacteria</taxon>
        <taxon>Bacillati</taxon>
        <taxon>Actinomycetota</taxon>
        <taxon>Actinomycetes</taxon>
        <taxon>Streptosporangiales</taxon>
        <taxon>Thermomonosporaceae</taxon>
        <taxon>Actinocorallia</taxon>
    </lineage>
</organism>
<reference evidence="5" key="1">
    <citation type="journal article" date="2019" name="Int. J. Syst. Evol. Microbiol.">
        <title>The Global Catalogue of Microorganisms (GCM) 10K type strain sequencing project: providing services to taxonomists for standard genome sequencing and annotation.</title>
        <authorList>
            <consortium name="The Broad Institute Genomics Platform"/>
            <consortium name="The Broad Institute Genome Sequencing Center for Infectious Disease"/>
            <person name="Wu L."/>
            <person name="Ma J."/>
        </authorList>
    </citation>
    <scope>NUCLEOTIDE SEQUENCE [LARGE SCALE GENOMIC DNA]</scope>
    <source>
        <strain evidence="5">JCM 8201</strain>
    </source>
</reference>
<dbReference type="SMART" id="SM00823">
    <property type="entry name" value="PKS_PP"/>
    <property type="match status" value="1"/>
</dbReference>
<feature type="domain" description="Carrier" evidence="3">
    <location>
        <begin position="1"/>
        <end position="78"/>
    </location>
</feature>
<comment type="caution">
    <text evidence="4">The sequence shown here is derived from an EMBL/GenBank/DDBJ whole genome shotgun (WGS) entry which is preliminary data.</text>
</comment>
<sequence length="94" mass="10357">MSDPDLRRWLTEKVAEYLGLSPAEIDPAAKLRGYGLESVHALILCVDIEETTGLLVDPALPWDHPTVDALAAHLTGLLAQNPPNEYDDRHEDAE</sequence>